<dbReference type="PANTHER" id="PTHR42870:SF2">
    <property type="entry name" value="LIPID-TRANSFER PROTEIN, PUTATIVE-RELATED"/>
    <property type="match status" value="1"/>
</dbReference>
<dbReference type="GeneID" id="38665953"/>
<proteinExistence type="predicted"/>
<reference evidence="5" key="2">
    <citation type="submission" date="2018-04" db="EMBL/GenBank/DDBJ databases">
        <title>Complete genome sequence of Sulfodiicoccus acidiphilus strain HS-1.</title>
        <authorList>
            <person name="Sakai H.D."/>
            <person name="Kurosawa N."/>
        </authorList>
    </citation>
    <scope>NUCLEOTIDE SEQUENCE [LARGE SCALE GENOMIC DNA]</scope>
    <source>
        <strain evidence="5">HS-1</strain>
    </source>
</reference>
<dbReference type="SUPFAM" id="SSF53901">
    <property type="entry name" value="Thiolase-like"/>
    <property type="match status" value="2"/>
</dbReference>
<reference evidence="4" key="1">
    <citation type="journal article" date="2014" name="Int. J. Syst. Evol. Microbiol.">
        <title>Complete genome sequence of Corynebacterium casei LMG S-19264T (=DSM 44701T), isolated from a smear-ripened cheese.</title>
        <authorList>
            <consortium name="US DOE Joint Genome Institute (JGI-PGF)"/>
            <person name="Walter F."/>
            <person name="Albersmeier A."/>
            <person name="Kalinowski J."/>
            <person name="Ruckert C."/>
        </authorList>
    </citation>
    <scope>NUCLEOTIDE SEQUENCE</scope>
    <source>
        <strain evidence="4">JCM 31740</strain>
    </source>
</reference>
<evidence type="ECO:0000256" key="1">
    <source>
        <dbReference type="ARBA" id="ARBA00023229"/>
    </source>
</evidence>
<accession>A0A348B1K6</accession>
<evidence type="ECO:0000313" key="5">
    <source>
        <dbReference type="Proteomes" id="UP000276741"/>
    </source>
</evidence>
<dbReference type="Proteomes" id="UP000616143">
    <property type="component" value="Unassembled WGS sequence"/>
</dbReference>
<dbReference type="InterPro" id="IPR002155">
    <property type="entry name" value="Thiolase"/>
</dbReference>
<organism evidence="3 5">
    <name type="scientific">Sulfodiicoccus acidiphilus</name>
    <dbReference type="NCBI Taxonomy" id="1670455"/>
    <lineage>
        <taxon>Archaea</taxon>
        <taxon>Thermoproteota</taxon>
        <taxon>Thermoprotei</taxon>
        <taxon>Sulfolobales</taxon>
        <taxon>Sulfolobaceae</taxon>
        <taxon>Sulfodiicoccus</taxon>
    </lineage>
</organism>
<reference evidence="4" key="4">
    <citation type="submission" date="2020-09" db="EMBL/GenBank/DDBJ databases">
        <authorList>
            <person name="Sun Q."/>
            <person name="Ohkuma M."/>
        </authorList>
    </citation>
    <scope>NUCLEOTIDE SEQUENCE</scope>
    <source>
        <strain evidence="4">JCM 31740</strain>
    </source>
</reference>
<dbReference type="RefSeq" id="WP_126449355.1">
    <property type="nucleotide sequence ID" value="NZ_AP018553.1"/>
</dbReference>
<dbReference type="AlphaFoldDB" id="A0A348B1K6"/>
<evidence type="ECO:0000259" key="2">
    <source>
        <dbReference type="Pfam" id="PF22691"/>
    </source>
</evidence>
<dbReference type="Pfam" id="PF22691">
    <property type="entry name" value="Thiolase_C_1"/>
    <property type="match status" value="1"/>
</dbReference>
<dbReference type="PIRSF" id="PIRSF000429">
    <property type="entry name" value="Ac-CoA_Ac_transf"/>
    <property type="match status" value="1"/>
</dbReference>
<dbReference type="Proteomes" id="UP000276741">
    <property type="component" value="Chromosome"/>
</dbReference>
<feature type="domain" description="Thiolase C-terminal" evidence="2">
    <location>
        <begin position="263"/>
        <end position="388"/>
    </location>
</feature>
<name>A0A348B1K6_9CREN</name>
<protein>
    <recommendedName>
        <fullName evidence="2">Thiolase C-terminal domain-containing protein</fullName>
    </recommendedName>
</protein>
<dbReference type="EMBL" id="BMQS01000016">
    <property type="protein sequence ID" value="GGU00078.1"/>
    <property type="molecule type" value="Genomic_DNA"/>
</dbReference>
<dbReference type="InterPro" id="IPR016039">
    <property type="entry name" value="Thiolase-like"/>
</dbReference>
<sequence>MPASRAAIVGYSIIKPSRARKDRGEEVLSTEQYQALALTSILGSLGLAKRELNSMRFLLGLNHPLWPHALIYSSEVASNLGLSPSLSIVSDHGGMSALHLLVEASLAVSLGEVEIAVLIGADSPLTPATPMGKWRLDRTWRYELNYEIPLGMIGPISEGGLLATRYMSLTDLKQEHLGTFAVALRRNAQQNPFAYLREPLSLDEYMKSPYIAYPLRLLDAVIPVNGAFALAVTSEELAKRYTPNPVYVRGHAIRVNAEPENELREVTDLKMRDVAEEALRRAGLRMREIDLFQLYDDFTVVPLLQMDSLGLLGESSIGKFVENTDFTYAGNLPVNTGGGQLSGGQAGTAGGFGLIVEAVKQLRGEAEGRQVKGARNALITGLGGLGYNNNLLNKGVLVISNEK</sequence>
<reference evidence="3" key="3">
    <citation type="journal article" date="2019" name="BMC Res. Notes">
        <title>Complete genome sequence of the Sulfodiicoccus acidiphilus strain HS-1T, the first crenarchaeon that lacks polB3, isolated from an acidic hot spring in Ohwaku-dani, Hakone, Japan.</title>
        <authorList>
            <person name="Sakai H.D."/>
            <person name="Kurosawa N."/>
        </authorList>
    </citation>
    <scope>NUCLEOTIDE SEQUENCE</scope>
    <source>
        <strain evidence="3">HS-1</strain>
    </source>
</reference>
<keyword evidence="5" id="KW-1185">Reference proteome</keyword>
<dbReference type="Gene3D" id="3.40.47.10">
    <property type="match status" value="1"/>
</dbReference>
<dbReference type="OrthoDB" id="181543at2157"/>
<dbReference type="CDD" id="cd00829">
    <property type="entry name" value="SCP-x_thiolase"/>
    <property type="match status" value="1"/>
</dbReference>
<dbReference type="GO" id="GO:0008299">
    <property type="term" value="P:isoprenoid biosynthetic process"/>
    <property type="evidence" value="ECO:0007669"/>
    <property type="project" value="UniProtKB-KW"/>
</dbReference>
<dbReference type="PANTHER" id="PTHR42870">
    <property type="entry name" value="ACETYL-COA C-ACETYLTRANSFERASE"/>
    <property type="match status" value="1"/>
</dbReference>
<dbReference type="EMBL" id="AP018553">
    <property type="protein sequence ID" value="BBD72058.1"/>
    <property type="molecule type" value="Genomic_DNA"/>
</dbReference>
<evidence type="ECO:0000313" key="4">
    <source>
        <dbReference type="EMBL" id="GGU00078.1"/>
    </source>
</evidence>
<gene>
    <name evidence="4" type="ORF">GCM10007116_16730</name>
    <name evidence="3" type="ORF">HS1genome_0447</name>
</gene>
<keyword evidence="1" id="KW-0414">Isoprene biosynthesis</keyword>
<dbReference type="KEGG" id="sacd:HS1genome_0447"/>
<evidence type="ECO:0000313" key="3">
    <source>
        <dbReference type="EMBL" id="BBD72058.1"/>
    </source>
</evidence>
<dbReference type="GO" id="GO:0016747">
    <property type="term" value="F:acyltransferase activity, transferring groups other than amino-acyl groups"/>
    <property type="evidence" value="ECO:0007669"/>
    <property type="project" value="InterPro"/>
</dbReference>
<dbReference type="InterPro" id="IPR055140">
    <property type="entry name" value="Thiolase_C_2"/>
</dbReference>